<name>A0A646IIA6_9ACTN</name>
<dbReference type="Proteomes" id="UP000315516">
    <property type="component" value="Unassembled WGS sequence"/>
</dbReference>
<reference evidence="2" key="1">
    <citation type="submission" date="2019-10" db="EMBL/GenBank/DDBJ databases">
        <title>Streptomyces sp. nov., a novel actinobacterium isolated from alkaline environment.</title>
        <authorList>
            <person name="Golinska P."/>
        </authorList>
    </citation>
    <scope>NUCLEOTIDE SEQUENCE</scope>
    <source>
        <strain evidence="2">IF17</strain>
    </source>
</reference>
<dbReference type="PROSITE" id="PS00519">
    <property type="entry name" value="HTH_ASNC_1"/>
    <property type="match status" value="1"/>
</dbReference>
<dbReference type="RefSeq" id="WP_153427607.1">
    <property type="nucleotide sequence ID" value="NZ_VJYJ02001759.1"/>
</dbReference>
<feature type="domain" description="IrrE N-terminal-like" evidence="1">
    <location>
        <begin position="1"/>
        <end position="43"/>
    </location>
</feature>
<feature type="non-terminal residue" evidence="2">
    <location>
        <position position="1"/>
    </location>
</feature>
<comment type="caution">
    <text evidence="2">The sequence shown here is derived from an EMBL/GenBank/DDBJ whole genome shotgun (WGS) entry which is preliminary data.</text>
</comment>
<accession>A0A646IIA6</accession>
<dbReference type="Pfam" id="PF06114">
    <property type="entry name" value="Peptidase_M78"/>
    <property type="match status" value="1"/>
</dbReference>
<organism evidence="2">
    <name type="scientific">Streptomyces alkaliphilus</name>
    <dbReference type="NCBI Taxonomy" id="1472722"/>
    <lineage>
        <taxon>Bacteria</taxon>
        <taxon>Bacillati</taxon>
        <taxon>Actinomycetota</taxon>
        <taxon>Actinomycetes</taxon>
        <taxon>Kitasatosporales</taxon>
        <taxon>Streptomycetaceae</taxon>
        <taxon>Streptomyces</taxon>
    </lineage>
</organism>
<dbReference type="OrthoDB" id="9794834at2"/>
<protein>
    <submittedName>
        <fullName evidence="2">ImmA/IrrE family metallo-endopeptidase</fullName>
    </submittedName>
</protein>
<sequence length="52" mass="5938">WQANQFAAEILMPVDEIKYRGLRTGDDLADAFGVSTEAARIRVDRLKRRGEM</sequence>
<dbReference type="EMBL" id="VJYJ02001759">
    <property type="protein sequence ID" value="MQS10608.1"/>
    <property type="molecule type" value="Genomic_DNA"/>
</dbReference>
<gene>
    <name evidence="2" type="ORF">FNX48_026645</name>
</gene>
<dbReference type="InterPro" id="IPR010359">
    <property type="entry name" value="IrrE_HExxH"/>
</dbReference>
<evidence type="ECO:0000259" key="1">
    <source>
        <dbReference type="Pfam" id="PF06114"/>
    </source>
</evidence>
<dbReference type="AlphaFoldDB" id="A0A646IIA6"/>
<proteinExistence type="predicted"/>
<dbReference type="InterPro" id="IPR019885">
    <property type="entry name" value="Tscrpt_reg_HTH_AsnC-type_CS"/>
</dbReference>
<evidence type="ECO:0000313" key="2">
    <source>
        <dbReference type="EMBL" id="MQS10608.1"/>
    </source>
</evidence>